<dbReference type="Proteomes" id="UP001293718">
    <property type="component" value="Unassembled WGS sequence"/>
</dbReference>
<feature type="compositionally biased region" description="Gly residues" evidence="4">
    <location>
        <begin position="110"/>
        <end position="130"/>
    </location>
</feature>
<keyword evidence="2" id="KW-0227">DNA damage</keyword>
<organism evidence="5 6">
    <name type="scientific">Azohydromonas lata</name>
    <dbReference type="NCBI Taxonomy" id="45677"/>
    <lineage>
        <taxon>Bacteria</taxon>
        <taxon>Pseudomonadati</taxon>
        <taxon>Pseudomonadota</taxon>
        <taxon>Betaproteobacteria</taxon>
        <taxon>Burkholderiales</taxon>
        <taxon>Sphaerotilaceae</taxon>
        <taxon>Azohydromonas</taxon>
    </lineage>
</organism>
<dbReference type="InterPro" id="IPR012340">
    <property type="entry name" value="NA-bd_OB-fold"/>
</dbReference>
<keyword evidence="2" id="KW-0234">DNA repair</keyword>
<proteinExistence type="inferred from homology"/>
<dbReference type="EMBL" id="JAXOJX010000060">
    <property type="protein sequence ID" value="MDZ5460171.1"/>
    <property type="molecule type" value="Genomic_DNA"/>
</dbReference>
<evidence type="ECO:0000256" key="1">
    <source>
        <dbReference type="ARBA" id="ARBA00023125"/>
    </source>
</evidence>
<comment type="subunit">
    <text evidence="2">Homotetramer.</text>
</comment>
<dbReference type="Gene3D" id="2.40.50.140">
    <property type="entry name" value="Nucleic acid-binding proteins"/>
    <property type="match status" value="1"/>
</dbReference>
<keyword evidence="1 2" id="KW-0238">DNA-binding</keyword>
<dbReference type="RefSeq" id="WP_066330710.1">
    <property type="nucleotide sequence ID" value="NZ_JAXOJX010000060.1"/>
</dbReference>
<comment type="caution">
    <text evidence="5">The sequence shown here is derived from an EMBL/GenBank/DDBJ whole genome shotgun (WGS) entry which is preliminary data.</text>
</comment>
<feature type="compositionally biased region" description="Pro residues" evidence="4">
    <location>
        <begin position="157"/>
        <end position="168"/>
    </location>
</feature>
<evidence type="ECO:0000313" key="6">
    <source>
        <dbReference type="Proteomes" id="UP001293718"/>
    </source>
</evidence>
<dbReference type="InterPro" id="IPR000424">
    <property type="entry name" value="Primosome_PriB/ssb"/>
</dbReference>
<dbReference type="PANTHER" id="PTHR10302:SF27">
    <property type="entry name" value="SINGLE-STRANDED DNA-BINDING PROTEIN"/>
    <property type="match status" value="1"/>
</dbReference>
<reference evidence="5 6" key="1">
    <citation type="submission" date="2023-11" db="EMBL/GenBank/DDBJ databases">
        <title>Draft genome of Azohydromonas lata strain H1 (DSM1123), a polyhydroxyalkanoate producer.</title>
        <authorList>
            <person name="Traversa D."/>
            <person name="D'Addabbo P."/>
            <person name="Pazzani C."/>
            <person name="Manzari C."/>
            <person name="Chiara M."/>
            <person name="Scrascia M."/>
        </authorList>
    </citation>
    <scope>NUCLEOTIDE SEQUENCE [LARGE SCALE GENOMIC DNA]</scope>
    <source>
        <strain evidence="5 6">H1</strain>
    </source>
</reference>
<accession>A0ABU5IMS1</accession>
<dbReference type="GO" id="GO:0003677">
    <property type="term" value="F:DNA binding"/>
    <property type="evidence" value="ECO:0007669"/>
    <property type="project" value="UniProtKB-KW"/>
</dbReference>
<gene>
    <name evidence="5" type="primary">ssb</name>
    <name evidence="5" type="ORF">SM757_26685</name>
</gene>
<protein>
    <recommendedName>
        <fullName evidence="2 3">Single-stranded DNA-binding protein</fullName>
        <shortName evidence="2">SSB</shortName>
    </recommendedName>
</protein>
<comment type="caution">
    <text evidence="2">Lacks conserved residue(s) required for the propagation of feature annotation.</text>
</comment>
<feature type="region of interest" description="Disordered" evidence="4">
    <location>
        <begin position="110"/>
        <end position="183"/>
    </location>
</feature>
<dbReference type="CDD" id="cd04496">
    <property type="entry name" value="SSB_OBF"/>
    <property type="match status" value="1"/>
</dbReference>
<dbReference type="NCBIfam" id="TIGR00621">
    <property type="entry name" value="ssb"/>
    <property type="match status" value="1"/>
</dbReference>
<dbReference type="InterPro" id="IPR011344">
    <property type="entry name" value="ssDNA-bd"/>
</dbReference>
<dbReference type="PROSITE" id="PS50935">
    <property type="entry name" value="SSB"/>
    <property type="match status" value="1"/>
</dbReference>
<dbReference type="PANTHER" id="PTHR10302">
    <property type="entry name" value="SINGLE-STRANDED DNA-BINDING PROTEIN"/>
    <property type="match status" value="1"/>
</dbReference>
<dbReference type="Pfam" id="PF00436">
    <property type="entry name" value="SSB"/>
    <property type="match status" value="1"/>
</dbReference>
<keyword evidence="2" id="KW-0233">DNA recombination</keyword>
<evidence type="ECO:0000256" key="2">
    <source>
        <dbReference type="HAMAP-Rule" id="MF_00984"/>
    </source>
</evidence>
<sequence length="183" mass="19629">MASVNKVILIGNCGRDPEVRYTPQGTAICNVSVATSSRRKDRNTGESVEDTQWHRVTFYERLAEIAGEYLKKGRPVYVEGRLKYGKYTDKDGIERNTVDIVAEQMQLLGGREGMGDDMGGGGGMGGGASRGGYNRAPARGGDDMDAPAPAPRAAAPRPAPQRPAPAPQRPATGFDDMDDDIPF</sequence>
<keyword evidence="6" id="KW-1185">Reference proteome</keyword>
<dbReference type="SUPFAM" id="SSF50249">
    <property type="entry name" value="Nucleic acid-binding proteins"/>
    <property type="match status" value="1"/>
</dbReference>
<dbReference type="HAMAP" id="MF_00984">
    <property type="entry name" value="SSB"/>
    <property type="match status" value="1"/>
</dbReference>
<feature type="short sequence motif" description="Important for interaction with partner proteins" evidence="2">
    <location>
        <begin position="178"/>
        <end position="183"/>
    </location>
</feature>
<comment type="function">
    <text evidence="2">Plays an important role in DNA replication, recombination and repair. Binds to ssDNA and to an array of partner proteins to recruit them to their sites of action during DNA metabolism.</text>
</comment>
<evidence type="ECO:0000256" key="3">
    <source>
        <dbReference type="RuleBase" id="RU000524"/>
    </source>
</evidence>
<keyword evidence="2" id="KW-0235">DNA replication</keyword>
<evidence type="ECO:0000256" key="4">
    <source>
        <dbReference type="SAM" id="MobiDB-lite"/>
    </source>
</evidence>
<evidence type="ECO:0000313" key="5">
    <source>
        <dbReference type="EMBL" id="MDZ5460171.1"/>
    </source>
</evidence>
<name>A0ABU5IMS1_9BURK</name>